<keyword evidence="5 8" id="KW-0812">Transmembrane</keyword>
<sequence length="287" mass="31429">MFYALGAFLMWGVLPLLFRALQPATPPEILSHRVVWSLLMMIAIVLVMRSPRAVTRALSSRRQLGIYIVTTALITTNWLIFIWAVNSGHIVQTSLGYYINPVVNVILGVVFLRERLNRNQWISISLAILGVTSLVVNLGTLPWVSLTLAVTFGFYALIRKKEGIDPLIGLLIETALLTPFALSYLLWIGVAGTGLFTLAAPGMAALLLVAGVVTAIPLIFFNFAAQRLKLSTIGLMQYLSPTMQLGIGVLVFEEAFTGVHALAFGLIWTALAIYSADAYLVHRTART</sequence>
<feature type="transmembrane region" description="Helical" evidence="8">
    <location>
        <begin position="142"/>
        <end position="158"/>
    </location>
</feature>
<dbReference type="InterPro" id="IPR037185">
    <property type="entry name" value="EmrE-like"/>
</dbReference>
<evidence type="ECO:0000256" key="7">
    <source>
        <dbReference type="ARBA" id="ARBA00023136"/>
    </source>
</evidence>
<feature type="transmembrane region" description="Helical" evidence="8">
    <location>
        <begin position="29"/>
        <end position="48"/>
    </location>
</feature>
<feature type="transmembrane region" description="Helical" evidence="8">
    <location>
        <begin position="258"/>
        <end position="281"/>
    </location>
</feature>
<evidence type="ECO:0000256" key="2">
    <source>
        <dbReference type="ARBA" id="ARBA00007362"/>
    </source>
</evidence>
<evidence type="ECO:0000256" key="5">
    <source>
        <dbReference type="ARBA" id="ARBA00022692"/>
    </source>
</evidence>
<proteinExistence type="inferred from homology"/>
<comment type="subcellular location">
    <subcellularLocation>
        <location evidence="1">Cell membrane</location>
        <topology evidence="1">Multi-pass membrane protein</topology>
    </subcellularLocation>
</comment>
<keyword evidence="3" id="KW-0813">Transport</keyword>
<feature type="transmembrane region" description="Helical" evidence="8">
    <location>
        <begin position="95"/>
        <end position="112"/>
    </location>
</feature>
<evidence type="ECO:0000256" key="8">
    <source>
        <dbReference type="SAM" id="Phobius"/>
    </source>
</evidence>
<dbReference type="Pfam" id="PF00892">
    <property type="entry name" value="EamA"/>
    <property type="match status" value="1"/>
</dbReference>
<dbReference type="PANTHER" id="PTHR22911">
    <property type="entry name" value="ACYL-MALONYL CONDENSING ENZYME-RELATED"/>
    <property type="match status" value="1"/>
</dbReference>
<dbReference type="EMBL" id="BJYZ01000031">
    <property type="protein sequence ID" value="GEO41740.1"/>
    <property type="molecule type" value="Genomic_DNA"/>
</dbReference>
<gene>
    <name evidence="10" type="primary">rarD</name>
    <name evidence="10" type="ORF">SAE02_58880</name>
</gene>
<feature type="transmembrane region" description="Helical" evidence="8">
    <location>
        <begin position="64"/>
        <end position="83"/>
    </location>
</feature>
<evidence type="ECO:0000256" key="6">
    <source>
        <dbReference type="ARBA" id="ARBA00022989"/>
    </source>
</evidence>
<feature type="domain" description="EamA" evidence="9">
    <location>
        <begin position="2"/>
        <end position="134"/>
    </location>
</feature>
<feature type="transmembrane region" description="Helical" evidence="8">
    <location>
        <begin position="235"/>
        <end position="252"/>
    </location>
</feature>
<keyword evidence="4" id="KW-1003">Cell membrane</keyword>
<dbReference type="Proteomes" id="UP000321523">
    <property type="component" value="Unassembled WGS sequence"/>
</dbReference>
<feature type="transmembrane region" description="Helical" evidence="8">
    <location>
        <begin position="119"/>
        <end position="136"/>
    </location>
</feature>
<dbReference type="InterPro" id="IPR000620">
    <property type="entry name" value="EamA_dom"/>
</dbReference>
<accession>A0A512DZV6</accession>
<evidence type="ECO:0000256" key="4">
    <source>
        <dbReference type="ARBA" id="ARBA00022475"/>
    </source>
</evidence>
<name>A0A512DZV6_9PROT</name>
<keyword evidence="11" id="KW-1185">Reference proteome</keyword>
<evidence type="ECO:0000313" key="11">
    <source>
        <dbReference type="Proteomes" id="UP000321523"/>
    </source>
</evidence>
<protein>
    <submittedName>
        <fullName evidence="10">Transporter</fullName>
    </submittedName>
</protein>
<dbReference type="PANTHER" id="PTHR22911:SF137">
    <property type="entry name" value="SOLUTE CARRIER FAMILY 35 MEMBER G2-RELATED"/>
    <property type="match status" value="1"/>
</dbReference>
<organism evidence="10 11">
    <name type="scientific">Skermanella aerolata</name>
    <dbReference type="NCBI Taxonomy" id="393310"/>
    <lineage>
        <taxon>Bacteria</taxon>
        <taxon>Pseudomonadati</taxon>
        <taxon>Pseudomonadota</taxon>
        <taxon>Alphaproteobacteria</taxon>
        <taxon>Rhodospirillales</taxon>
        <taxon>Azospirillaceae</taxon>
        <taxon>Skermanella</taxon>
    </lineage>
</organism>
<evidence type="ECO:0000259" key="9">
    <source>
        <dbReference type="Pfam" id="PF00892"/>
    </source>
</evidence>
<feature type="transmembrane region" description="Helical" evidence="8">
    <location>
        <begin position="202"/>
        <end position="223"/>
    </location>
</feature>
<reference evidence="10 11" key="1">
    <citation type="submission" date="2019-07" db="EMBL/GenBank/DDBJ databases">
        <title>Whole genome shotgun sequence of Skermanella aerolata NBRC 106429.</title>
        <authorList>
            <person name="Hosoyama A."/>
            <person name="Uohara A."/>
            <person name="Ohji S."/>
            <person name="Ichikawa N."/>
        </authorList>
    </citation>
    <scope>NUCLEOTIDE SEQUENCE [LARGE SCALE GENOMIC DNA]</scope>
    <source>
        <strain evidence="10 11">NBRC 106429</strain>
    </source>
</reference>
<keyword evidence="7 8" id="KW-0472">Membrane</keyword>
<comment type="caution">
    <text evidence="10">The sequence shown here is derived from an EMBL/GenBank/DDBJ whole genome shotgun (WGS) entry which is preliminary data.</text>
</comment>
<evidence type="ECO:0000313" key="10">
    <source>
        <dbReference type="EMBL" id="GEO41740.1"/>
    </source>
</evidence>
<dbReference type="InterPro" id="IPR004626">
    <property type="entry name" value="RarD"/>
</dbReference>
<feature type="transmembrane region" description="Helical" evidence="8">
    <location>
        <begin position="170"/>
        <end position="190"/>
    </location>
</feature>
<dbReference type="NCBIfam" id="TIGR00688">
    <property type="entry name" value="rarD"/>
    <property type="match status" value="1"/>
</dbReference>
<keyword evidence="6 8" id="KW-1133">Transmembrane helix</keyword>
<dbReference type="SUPFAM" id="SSF103481">
    <property type="entry name" value="Multidrug resistance efflux transporter EmrE"/>
    <property type="match status" value="2"/>
</dbReference>
<comment type="similarity">
    <text evidence="2">Belongs to the EamA transporter family.</text>
</comment>
<evidence type="ECO:0000256" key="1">
    <source>
        <dbReference type="ARBA" id="ARBA00004651"/>
    </source>
</evidence>
<dbReference type="AlphaFoldDB" id="A0A512DZV6"/>
<evidence type="ECO:0000256" key="3">
    <source>
        <dbReference type="ARBA" id="ARBA00022448"/>
    </source>
</evidence>
<dbReference type="GO" id="GO:0005886">
    <property type="term" value="C:plasma membrane"/>
    <property type="evidence" value="ECO:0007669"/>
    <property type="project" value="UniProtKB-SubCell"/>
</dbReference>